<dbReference type="KEGG" id="ntd:EGO55_18280"/>
<keyword evidence="3" id="KW-1185">Reference proteome</keyword>
<gene>
    <name evidence="2" type="ORF">NT2_06_02210</name>
</gene>
<evidence type="ECO:0000313" key="2">
    <source>
        <dbReference type="EMBL" id="GAD49781.1"/>
    </source>
</evidence>
<dbReference type="Proteomes" id="UP000016568">
    <property type="component" value="Unassembled WGS sequence"/>
</dbReference>
<accession>U2Y925</accession>
<evidence type="ECO:0000313" key="3">
    <source>
        <dbReference type="Proteomes" id="UP000016568"/>
    </source>
</evidence>
<dbReference type="Pfam" id="PF19419">
    <property type="entry name" value="DUF5983"/>
    <property type="match status" value="1"/>
</dbReference>
<dbReference type="OrthoDB" id="7274689at2"/>
<organism evidence="2 3">
    <name type="scientific">Caenibius tardaugens NBRC 16725</name>
    <dbReference type="NCBI Taxonomy" id="1219035"/>
    <lineage>
        <taxon>Bacteria</taxon>
        <taxon>Pseudomonadati</taxon>
        <taxon>Pseudomonadota</taxon>
        <taxon>Alphaproteobacteria</taxon>
        <taxon>Sphingomonadales</taxon>
        <taxon>Erythrobacteraceae</taxon>
        <taxon>Caenibius</taxon>
    </lineage>
</organism>
<reference evidence="2 3" key="1">
    <citation type="submission" date="2013-09" db="EMBL/GenBank/DDBJ databases">
        <title>Whole genome shotgun sequence of Novosphingobium tardaugens NBRC 16725.</title>
        <authorList>
            <person name="Isaki S."/>
            <person name="Hosoyama A."/>
            <person name="Tsuchikane K."/>
            <person name="Katsumata H."/>
            <person name="Ando Y."/>
            <person name="Yamazaki S."/>
            <person name="Fujita N."/>
        </authorList>
    </citation>
    <scope>NUCLEOTIDE SEQUENCE [LARGE SCALE GENOMIC DNA]</scope>
    <source>
        <strain evidence="2 3">NBRC 16725</strain>
    </source>
</reference>
<feature type="domain" description="DUF5983" evidence="1">
    <location>
        <begin position="7"/>
        <end position="95"/>
    </location>
</feature>
<dbReference type="eggNOG" id="ENOG5033JQU">
    <property type="taxonomic scope" value="Bacteria"/>
</dbReference>
<dbReference type="EMBL" id="BASZ01000006">
    <property type="protein sequence ID" value="GAD49781.1"/>
    <property type="molecule type" value="Genomic_DNA"/>
</dbReference>
<sequence length="95" mass="10677">MEIGRHLVLSTVHVSMKTADLLDGWATLEPSSRPLAVASTHYGWFIPTREAEEPDREKIPDEVLAAMRRGRELACDYLLFDCDACAVEGLTTFPW</sequence>
<dbReference type="AlphaFoldDB" id="U2Y925"/>
<evidence type="ECO:0000259" key="1">
    <source>
        <dbReference type="Pfam" id="PF19419"/>
    </source>
</evidence>
<name>U2Y925_9SPHN</name>
<dbReference type="RefSeq" id="WP_021690686.1">
    <property type="nucleotide sequence ID" value="NZ_BASZ01000006.1"/>
</dbReference>
<dbReference type="InterPro" id="IPR046025">
    <property type="entry name" value="DUF5983"/>
</dbReference>
<proteinExistence type="predicted"/>
<protein>
    <recommendedName>
        <fullName evidence="1">DUF5983 domain-containing protein</fullName>
    </recommendedName>
</protein>
<comment type="caution">
    <text evidence="2">The sequence shown here is derived from an EMBL/GenBank/DDBJ whole genome shotgun (WGS) entry which is preliminary data.</text>
</comment>